<evidence type="ECO:0000256" key="10">
    <source>
        <dbReference type="ARBA" id="ARBA00083566"/>
    </source>
</evidence>
<evidence type="ECO:0000256" key="1">
    <source>
        <dbReference type="ARBA" id="ARBA00004259"/>
    </source>
</evidence>
<dbReference type="SUPFAM" id="SSF48371">
    <property type="entry name" value="ARM repeat"/>
    <property type="match status" value="1"/>
</dbReference>
<evidence type="ECO:0000256" key="4">
    <source>
        <dbReference type="ARBA" id="ARBA00022448"/>
    </source>
</evidence>
<evidence type="ECO:0000259" key="11">
    <source>
        <dbReference type="PROSITE" id="PS50166"/>
    </source>
</evidence>
<dbReference type="InterPro" id="IPR058584">
    <property type="entry name" value="IMB1_TNPO1-like_TPR"/>
</dbReference>
<keyword evidence="6" id="KW-0677">Repeat</keyword>
<keyword evidence="7" id="KW-0653">Protein transport</keyword>
<accession>A0A316W7G0</accession>
<organism evidence="12 13">
    <name type="scientific">Ceraceosorus guamensis</name>
    <dbReference type="NCBI Taxonomy" id="1522189"/>
    <lineage>
        <taxon>Eukaryota</taxon>
        <taxon>Fungi</taxon>
        <taxon>Dikarya</taxon>
        <taxon>Basidiomycota</taxon>
        <taxon>Ustilaginomycotina</taxon>
        <taxon>Exobasidiomycetes</taxon>
        <taxon>Ceraceosorales</taxon>
        <taxon>Ceraceosoraceae</taxon>
        <taxon>Ceraceosorus</taxon>
    </lineage>
</organism>
<comment type="subcellular location">
    <subcellularLocation>
        <location evidence="2">Cytoplasm</location>
    </subcellularLocation>
    <subcellularLocation>
        <location evidence="1">Nucleus envelope</location>
    </subcellularLocation>
</comment>
<proteinExistence type="inferred from homology"/>
<dbReference type="SMART" id="SM00913">
    <property type="entry name" value="IBN_N"/>
    <property type="match status" value="1"/>
</dbReference>
<dbReference type="InParanoid" id="A0A316W7G0"/>
<evidence type="ECO:0000313" key="12">
    <source>
        <dbReference type="EMBL" id="PWN45870.1"/>
    </source>
</evidence>
<dbReference type="EMBL" id="KZ819353">
    <property type="protein sequence ID" value="PWN45870.1"/>
    <property type="molecule type" value="Genomic_DNA"/>
</dbReference>
<dbReference type="OrthoDB" id="10263328at2759"/>
<comment type="similarity">
    <text evidence="3">Belongs to the importin beta family. Importin beta-1 subfamily.</text>
</comment>
<dbReference type="InterPro" id="IPR001494">
    <property type="entry name" value="Importin-beta_N"/>
</dbReference>
<dbReference type="InterPro" id="IPR011989">
    <property type="entry name" value="ARM-like"/>
</dbReference>
<keyword evidence="8" id="KW-0539">Nucleus</keyword>
<dbReference type="FunFam" id="1.25.10.10:FF:000027">
    <property type="entry name" value="Importin subunit beta-1"/>
    <property type="match status" value="1"/>
</dbReference>
<keyword evidence="4" id="KW-0813">Transport</keyword>
<dbReference type="PANTHER" id="PTHR10527">
    <property type="entry name" value="IMPORTIN BETA"/>
    <property type="match status" value="1"/>
</dbReference>
<dbReference type="STRING" id="1522189.A0A316W7G0"/>
<evidence type="ECO:0000256" key="5">
    <source>
        <dbReference type="ARBA" id="ARBA00022490"/>
    </source>
</evidence>
<keyword evidence="5" id="KW-0963">Cytoplasm</keyword>
<gene>
    <name evidence="12" type="ORF">IE81DRAFT_319711</name>
</gene>
<evidence type="ECO:0000256" key="6">
    <source>
        <dbReference type="ARBA" id="ARBA00022737"/>
    </source>
</evidence>
<evidence type="ECO:0000256" key="3">
    <source>
        <dbReference type="ARBA" id="ARBA00010907"/>
    </source>
</evidence>
<keyword evidence="13" id="KW-1185">Reference proteome</keyword>
<evidence type="ECO:0000313" key="13">
    <source>
        <dbReference type="Proteomes" id="UP000245783"/>
    </source>
</evidence>
<dbReference type="Pfam" id="PF13513">
    <property type="entry name" value="HEAT_EZ"/>
    <property type="match status" value="1"/>
</dbReference>
<evidence type="ECO:0000256" key="9">
    <source>
        <dbReference type="ARBA" id="ARBA00079884"/>
    </source>
</evidence>
<sequence length="879" mass="94070">MNAAELLQNTLSPDAGVRQNAEHQLEAAARDNYGAYVGMLAAELANESTAPHLRNAAGLAVKNALTARDAARQEEFANRWTSLPEDARSDVKAKTFSTLSSQDGRAGYSAAQVIAAIAGIEIPRGLWNELIGQLTKAMGETANNLLRQAALQTIGLTCEVISSSSNPEVLAAQSNEILTAVVQGARKEEPSVEVQLAAIQALYNSLAFVKANFEREGERNYIMQVICEATQHTDIRIKVNAFECLVEIMHLYYDKMRYYMEQALFGLTVLGMRDPEPRVAMQAIEFWATVAEEELDLIMEADEAREFGEEPERPCHGFARIALPEILPVLLDTLRNQEEDAVDDDWTVAKAASAAVQGLADATTDEIVALVIPFIEQNIQSPEWNSRDAAVMCFGCIMSGPSLASLAPLVKQALPQIVQMLHDPSESVKDTASWTLGRITDLGCGAIDLDNQLSILVQALVQGLQGEPRVATNCAWALMNLCDQLGGAAKLTPEGNPAPTAVISPFFEGIIGTLLAASDRSTNEANARSSAYEALSTAVTGCAQDTLPHVNNVAVTVLDRQGKLNAMASQLVGMDDRTSWAELQTNLCSVLQALTRRLGKDILPLGDQIMGSLLTTVQACGSQSEALEDVFMAIGGFATASEAAFEKYLPSFNPFLISALQGHQDLQLCKTAIGIVGDVCRALGPASAQYAEPYMVALTENVQSQSLARDVKPVILSTFGDIALATGSGFAPFLPNTMMTLAQAAQSSVLPETPTDWAIVDFFTALREAIADAYSGIVAGVVADSRSDLLQPYVESIVTFIASVAQSSQERTETLLRSAIGLLGDVSAAYPGGELKTLLQQGWVAELIRAGRGKTMGHETRKVAAWAREQIRAASAGGS</sequence>
<dbReference type="GO" id="GO:0005737">
    <property type="term" value="C:cytoplasm"/>
    <property type="evidence" value="ECO:0007669"/>
    <property type="project" value="UniProtKB-SubCell"/>
</dbReference>
<protein>
    <recommendedName>
        <fullName evidence="9">Importin-95</fullName>
    </recommendedName>
    <alternativeName>
        <fullName evidence="10">Karyopherin-95</fullName>
    </alternativeName>
</protein>
<dbReference type="SMART" id="SM00185">
    <property type="entry name" value="ARM"/>
    <property type="match status" value="3"/>
</dbReference>
<dbReference type="Gene3D" id="1.25.10.10">
    <property type="entry name" value="Leucine-rich Repeat Variant"/>
    <property type="match status" value="1"/>
</dbReference>
<dbReference type="InterPro" id="IPR000225">
    <property type="entry name" value="Armadillo"/>
</dbReference>
<dbReference type="AlphaFoldDB" id="A0A316W7G0"/>
<dbReference type="FunCoup" id="A0A316W7G0">
    <property type="interactions" value="881"/>
</dbReference>
<name>A0A316W7G0_9BASI</name>
<dbReference type="GeneID" id="37034679"/>
<dbReference type="Pfam" id="PF25574">
    <property type="entry name" value="TPR_IMB1"/>
    <property type="match status" value="1"/>
</dbReference>
<dbReference type="GO" id="GO:0005635">
    <property type="term" value="C:nuclear envelope"/>
    <property type="evidence" value="ECO:0007669"/>
    <property type="project" value="UniProtKB-SubCell"/>
</dbReference>
<dbReference type="GO" id="GO:0006606">
    <property type="term" value="P:protein import into nucleus"/>
    <property type="evidence" value="ECO:0007669"/>
    <property type="project" value="InterPro"/>
</dbReference>
<evidence type="ECO:0000256" key="8">
    <source>
        <dbReference type="ARBA" id="ARBA00023242"/>
    </source>
</evidence>
<feature type="domain" description="Importin N-terminal" evidence="11">
    <location>
        <begin position="21"/>
        <end position="101"/>
    </location>
</feature>
<dbReference type="Proteomes" id="UP000245783">
    <property type="component" value="Unassembled WGS sequence"/>
</dbReference>
<reference evidence="12 13" key="1">
    <citation type="journal article" date="2018" name="Mol. Biol. Evol.">
        <title>Broad Genomic Sampling Reveals a Smut Pathogenic Ancestry of the Fungal Clade Ustilaginomycotina.</title>
        <authorList>
            <person name="Kijpornyongpan T."/>
            <person name="Mondo S.J."/>
            <person name="Barry K."/>
            <person name="Sandor L."/>
            <person name="Lee J."/>
            <person name="Lipzen A."/>
            <person name="Pangilinan J."/>
            <person name="LaButti K."/>
            <person name="Hainaut M."/>
            <person name="Henrissat B."/>
            <person name="Grigoriev I.V."/>
            <person name="Spatafora J.W."/>
            <person name="Aime M.C."/>
        </authorList>
    </citation>
    <scope>NUCLEOTIDE SEQUENCE [LARGE SCALE GENOMIC DNA]</scope>
    <source>
        <strain evidence="12 13">MCA 4658</strain>
    </source>
</reference>
<evidence type="ECO:0000256" key="7">
    <source>
        <dbReference type="ARBA" id="ARBA00022927"/>
    </source>
</evidence>
<dbReference type="GO" id="GO:0031267">
    <property type="term" value="F:small GTPase binding"/>
    <property type="evidence" value="ECO:0007669"/>
    <property type="project" value="InterPro"/>
</dbReference>
<evidence type="ECO:0000256" key="2">
    <source>
        <dbReference type="ARBA" id="ARBA00004496"/>
    </source>
</evidence>
<dbReference type="PROSITE" id="PS50166">
    <property type="entry name" value="IMPORTIN_B_NT"/>
    <property type="match status" value="1"/>
</dbReference>
<dbReference type="InterPro" id="IPR016024">
    <property type="entry name" value="ARM-type_fold"/>
</dbReference>
<dbReference type="InterPro" id="IPR040122">
    <property type="entry name" value="Importin_beta"/>
</dbReference>
<dbReference type="RefSeq" id="XP_025373030.1">
    <property type="nucleotide sequence ID" value="XM_025512809.1"/>
</dbReference>